<dbReference type="AlphaFoldDB" id="A0A150LAV4"/>
<evidence type="ECO:0000313" key="2">
    <source>
        <dbReference type="Proteomes" id="UP000075683"/>
    </source>
</evidence>
<dbReference type="STRING" id="301148.B4135_3802"/>
<name>A0A150LAV4_9BACI</name>
<gene>
    <name evidence="1" type="ORF">B4135_3802</name>
</gene>
<protein>
    <submittedName>
        <fullName evidence="1">Uncharacterized protein</fullName>
    </submittedName>
</protein>
<dbReference type="Proteomes" id="UP000075683">
    <property type="component" value="Unassembled WGS sequence"/>
</dbReference>
<dbReference type="EMBL" id="LQYT01000130">
    <property type="protein sequence ID" value="KYD09478.1"/>
    <property type="molecule type" value="Genomic_DNA"/>
</dbReference>
<sequence length="53" mass="5927">MAEDISEESDYVIGKLYQFANKAISALDRELIEGREDHRGEASVINVELAKSD</sequence>
<accession>A0A150LAV4</accession>
<organism evidence="1 2">
    <name type="scientific">Caldibacillus debilis</name>
    <dbReference type="NCBI Taxonomy" id="301148"/>
    <lineage>
        <taxon>Bacteria</taxon>
        <taxon>Bacillati</taxon>
        <taxon>Bacillota</taxon>
        <taxon>Bacilli</taxon>
        <taxon>Bacillales</taxon>
        <taxon>Bacillaceae</taxon>
        <taxon>Caldibacillus</taxon>
    </lineage>
</organism>
<evidence type="ECO:0000313" key="1">
    <source>
        <dbReference type="EMBL" id="KYD09478.1"/>
    </source>
</evidence>
<dbReference type="RefSeq" id="WP_160331582.1">
    <property type="nucleotide sequence ID" value="NZ_LQYT01000130.1"/>
</dbReference>
<proteinExistence type="predicted"/>
<reference evidence="1 2" key="1">
    <citation type="submission" date="2016-01" db="EMBL/GenBank/DDBJ databases">
        <title>Draft Genome Sequences of Seven Thermophilic Sporeformers Isolated from Foods.</title>
        <authorList>
            <person name="Berendsen E.M."/>
            <person name="Wells-Bennik M.H."/>
            <person name="Krawcyk A.O."/>
            <person name="De Jong A."/>
            <person name="Holsappel S."/>
            <person name="Eijlander R.T."/>
            <person name="Kuipers O.P."/>
        </authorList>
    </citation>
    <scope>NUCLEOTIDE SEQUENCE [LARGE SCALE GENOMIC DNA]</scope>
    <source>
        <strain evidence="1 2">B4135</strain>
    </source>
</reference>
<comment type="caution">
    <text evidence="1">The sequence shown here is derived from an EMBL/GenBank/DDBJ whole genome shotgun (WGS) entry which is preliminary data.</text>
</comment>